<gene>
    <name evidence="2" type="ORF">PAUR_a4197</name>
</gene>
<keyword evidence="3" id="KW-1185">Reference proteome</keyword>
<comment type="caution">
    <text evidence="2">The sequence shown here is derived from an EMBL/GenBank/DDBJ whole genome shotgun (WGS) entry which is preliminary data.</text>
</comment>
<dbReference type="InterPro" id="IPR036866">
    <property type="entry name" value="RibonucZ/Hydroxyglut_hydro"/>
</dbReference>
<dbReference type="SUPFAM" id="SSF56281">
    <property type="entry name" value="Metallo-hydrolase/oxidoreductase"/>
    <property type="match status" value="1"/>
</dbReference>
<dbReference type="RefSeq" id="WP_192508863.1">
    <property type="nucleotide sequence ID" value="NZ_AQGV01000013.1"/>
</dbReference>
<proteinExistence type="predicted"/>
<organism evidence="2 3">
    <name type="scientific">Pseudoalteromonas aurantia 208</name>
    <dbReference type="NCBI Taxonomy" id="1314867"/>
    <lineage>
        <taxon>Bacteria</taxon>
        <taxon>Pseudomonadati</taxon>
        <taxon>Pseudomonadota</taxon>
        <taxon>Gammaproteobacteria</taxon>
        <taxon>Alteromonadales</taxon>
        <taxon>Pseudoalteromonadaceae</taxon>
        <taxon>Pseudoalteromonas</taxon>
    </lineage>
</organism>
<evidence type="ECO:0000259" key="1">
    <source>
        <dbReference type="SMART" id="SM00849"/>
    </source>
</evidence>
<sequence>MKGNSEHRKTTAWFAVILLWLQCLTGAMAGEVEHKIIDKAVSAYGGEKLLNLKHITYRDNIKHFFQMQSGYSSQGAMTQHLSNEQIDVYIDFQNEQKVLDQHTTRLIGNHDAENKTRTHRLFIQGKGYTVDHCLKNYTESHRVNFSNADLGFSRLLDPLIVRQLVRHRMHARLVDKAYIQGRAQHVLKVNDSKQAVYTVFIDQQTGYVSRLLKKHGQQLRSYDFFEHQRKGGIVWAKNMFVSTANQVVYYTDSRGLDFDPPQVLMFALPKAYSPASTDTFYDVSQMTIRELASGVYFVGKGWGYTLFADVGEYLISAGAWGEANNSLAWQQSLALFRATTGNKKPVKQHLVTHHHTDHMSSLKDIVAQGADLLAHPTSIDGIKKHLPDLPSDRIVKVENQTILAGGKVRLLDVPNSHADHNLVMYLPAQQILFSEDMFGSSYNSAFHSPNNWPSLDTYSRLKTLVSQISKLGLPVKHYVSSHHGRILGQSDIAEALAMQCG</sequence>
<dbReference type="Proteomes" id="UP000615755">
    <property type="component" value="Unassembled WGS sequence"/>
</dbReference>
<name>A0ABR9EFA3_9GAMM</name>
<reference evidence="2 3" key="1">
    <citation type="submission" date="2015-03" db="EMBL/GenBank/DDBJ databases">
        <title>Genome sequence of Pseudoalteromonas aurantia.</title>
        <authorList>
            <person name="Xie B.-B."/>
            <person name="Rong J.-C."/>
            <person name="Qin Q.-L."/>
            <person name="Zhang Y.-Z."/>
        </authorList>
    </citation>
    <scope>NUCLEOTIDE SEQUENCE [LARGE SCALE GENOMIC DNA]</scope>
    <source>
        <strain evidence="2 3">208</strain>
    </source>
</reference>
<protein>
    <recommendedName>
        <fullName evidence="1">Metallo-beta-lactamase domain-containing protein</fullName>
    </recommendedName>
</protein>
<evidence type="ECO:0000313" key="3">
    <source>
        <dbReference type="Proteomes" id="UP000615755"/>
    </source>
</evidence>
<evidence type="ECO:0000313" key="2">
    <source>
        <dbReference type="EMBL" id="MBE0369651.1"/>
    </source>
</evidence>
<dbReference type="EMBL" id="AQGV01000013">
    <property type="protein sequence ID" value="MBE0369651.1"/>
    <property type="molecule type" value="Genomic_DNA"/>
</dbReference>
<dbReference type="SMART" id="SM00849">
    <property type="entry name" value="Lactamase_B"/>
    <property type="match status" value="1"/>
</dbReference>
<dbReference type="Gene3D" id="3.60.15.10">
    <property type="entry name" value="Ribonuclease Z/Hydroxyacylglutathione hydrolase-like"/>
    <property type="match status" value="1"/>
</dbReference>
<dbReference type="InterPro" id="IPR001279">
    <property type="entry name" value="Metallo-B-lactamas"/>
</dbReference>
<feature type="domain" description="Metallo-beta-lactamase" evidence="1">
    <location>
        <begin position="243"/>
        <end position="476"/>
    </location>
</feature>
<accession>A0ABR9EFA3</accession>